<dbReference type="InterPro" id="IPR005373">
    <property type="entry name" value="PHAF1"/>
</dbReference>
<proteinExistence type="inferred from homology"/>
<dbReference type="OrthoDB" id="411211at2759"/>
<dbReference type="GO" id="GO:0043001">
    <property type="term" value="P:Golgi to plasma membrane protein transport"/>
    <property type="evidence" value="ECO:0007669"/>
    <property type="project" value="TreeGrafter"/>
</dbReference>
<reference evidence="2" key="1">
    <citation type="submission" date="2022-03" db="EMBL/GenBank/DDBJ databases">
        <authorList>
            <person name="Legras J.-L."/>
            <person name="Devillers H."/>
            <person name="Grondin C."/>
        </authorList>
    </citation>
    <scope>NUCLEOTIDE SEQUENCE</scope>
    <source>
        <strain evidence="2">CLIB 1423</strain>
    </source>
</reference>
<dbReference type="InterPro" id="IPR039156">
    <property type="entry name" value="PHAF1/BROMI"/>
</dbReference>
<evidence type="ECO:0000256" key="1">
    <source>
        <dbReference type="ARBA" id="ARBA00024339"/>
    </source>
</evidence>
<comment type="caution">
    <text evidence="2">The sequence shown here is derived from an EMBL/GenBank/DDBJ whole genome shotgun (WGS) entry which is preliminary data.</text>
</comment>
<keyword evidence="3" id="KW-1185">Reference proteome</keyword>
<dbReference type="Pfam" id="PF03676">
    <property type="entry name" value="PHAF1"/>
    <property type="match status" value="2"/>
</dbReference>
<dbReference type="PANTHER" id="PTHR13465">
    <property type="entry name" value="UPF0183 PROTEIN"/>
    <property type="match status" value="1"/>
</dbReference>
<comment type="similarity">
    <text evidence="1">Belongs to the PHAF1 family.</text>
</comment>
<dbReference type="Proteomes" id="UP000837801">
    <property type="component" value="Unassembled WGS sequence"/>
</dbReference>
<dbReference type="AlphaFoldDB" id="A0A9P0QK91"/>
<organism evidence="2 3">
    <name type="scientific">[Candida] railenensis</name>
    <dbReference type="NCBI Taxonomy" id="45579"/>
    <lineage>
        <taxon>Eukaryota</taxon>
        <taxon>Fungi</taxon>
        <taxon>Dikarya</taxon>
        <taxon>Ascomycota</taxon>
        <taxon>Saccharomycotina</taxon>
        <taxon>Pichiomycetes</taxon>
        <taxon>Debaryomycetaceae</taxon>
        <taxon>Kurtzmaniella</taxon>
    </lineage>
</organism>
<evidence type="ECO:0000313" key="3">
    <source>
        <dbReference type="Proteomes" id="UP000837801"/>
    </source>
</evidence>
<dbReference type="GO" id="GO:0005802">
    <property type="term" value="C:trans-Golgi network"/>
    <property type="evidence" value="ECO:0007669"/>
    <property type="project" value="TreeGrafter"/>
</dbReference>
<accession>A0A9P0QK91</accession>
<dbReference type="PANTHER" id="PTHR13465:SF2">
    <property type="entry name" value="PHAGOSOME ASSEMBLY FACTOR 1"/>
    <property type="match status" value="1"/>
</dbReference>
<protein>
    <submittedName>
        <fullName evidence="2">Uncharacterized protein</fullName>
    </submittedName>
</protein>
<gene>
    <name evidence="2" type="ORF">CLIB1423_01S04764</name>
</gene>
<dbReference type="EMBL" id="CAKXYY010000001">
    <property type="protein sequence ID" value="CAH2350200.1"/>
    <property type="molecule type" value="Genomic_DNA"/>
</dbReference>
<name>A0A9P0QK91_9ASCO</name>
<sequence>MSLISILPGEGIGNSIKLGDSLYTVVNKFQKYNHKMKIIYSDKKYLETPIIVKLPELGFRLIFENCGHQELILIEVIDFGFVKLSYNGFTFNDISYADEGFMDVDDIDTDKADKGTVDNDAQEDDDSVCGIQNLSLNGRLTGPPTTKLPTLHQIYNKIFGPTYPGRLLSDSTSYILSYPGISFKFTINSGQLLDKLPGLTENAVLSELLNWDNPDDITCRALSVFSGDSWDDFYNDFKNFLLAGRKSSIPEGSKPSSLHPKLIPEIDKLSVNLSTSTISVQRDAEVYTIKLGKTTQQEILNILGPPDDYFNKFDSRLLIHKHLRQSLPSSPSNNNSILKFHNYFKFGLDFLYDLNPEESSNSNQKTGLLKKVIIHNGGVTESLDFMKWNKCNWEIETGGKDGKIVVNSSMYFKEIPSEFFTSSNQDSIRPVLLNRNEAEFIDNELDIINKNEVSARKPRTVSGSSLNEKDNDSRLKIKTWGQSMLYGGNNCIWEVIESSGCITCVTVY</sequence>
<evidence type="ECO:0000313" key="2">
    <source>
        <dbReference type="EMBL" id="CAH2350200.1"/>
    </source>
</evidence>